<evidence type="ECO:0000313" key="4">
    <source>
        <dbReference type="Proteomes" id="UP000015104"/>
    </source>
</evidence>
<organism evidence="3 4">
    <name type="scientific">Tetranychus urticae</name>
    <name type="common">Two-spotted spider mite</name>
    <dbReference type="NCBI Taxonomy" id="32264"/>
    <lineage>
        <taxon>Eukaryota</taxon>
        <taxon>Metazoa</taxon>
        <taxon>Ecdysozoa</taxon>
        <taxon>Arthropoda</taxon>
        <taxon>Chelicerata</taxon>
        <taxon>Arachnida</taxon>
        <taxon>Acari</taxon>
        <taxon>Acariformes</taxon>
        <taxon>Trombidiformes</taxon>
        <taxon>Prostigmata</taxon>
        <taxon>Eleutherengona</taxon>
        <taxon>Raphignathae</taxon>
        <taxon>Tetranychoidea</taxon>
        <taxon>Tetranychidae</taxon>
        <taxon>Tetranychus</taxon>
    </lineage>
</organism>
<dbReference type="EMBL" id="CAEY01000111">
    <property type="status" value="NOT_ANNOTATED_CDS"/>
    <property type="molecule type" value="Genomic_DNA"/>
</dbReference>
<dbReference type="OrthoDB" id="5835829at2759"/>
<accession>T1KI77</accession>
<proteinExistence type="evidence at transcript level"/>
<dbReference type="PANTHER" id="PTHR48050:SF19">
    <property type="entry name" value="GLYCOSYL TRANSFERASE FAMILY 28 C-TERMINAL DOMAIN-CONTAINING PROTEIN-RELATED"/>
    <property type="match status" value="1"/>
</dbReference>
<sequence>MSRKKYRFLLTALNEHGPVNATLGFGELLARHGHHVTFTHRKKFRKAAEARNFEFIPFSDGYFGDDSMLNALDDNFDSFRVDPLERLKNYTDLDKQRLALLVKDYRKLDLILRKIVAVHQHQFDAFVQDWCDLTGSLFATDHPVISLQSANPLLLYHNGPPYSFGLSTRSDPTLWEEIRQIFLEANSINIEKTNEMLVEFKRPPVFNPLRQVLPVKSIGFYHYPALLDYEECLPKEPNWHRIDYFVRSAEPETIAVPVDFLDKPGKLIYFSLGSIASNDLKLMREIISILAKAPHKFIISKGFRGDFLDLADNMWGENYFDQIQVLQMVDLVITHGGNNSLMEILYYAKPLIVIPYFFDQYDNAQRVVDKNIGYRINLWELSEERLLDCIEKTLKDVDMHNRIKEISQSMKDSDSGTQAVEMIEKIIDEAKAPEKR</sequence>
<dbReference type="EnsemblMetazoa" id="tetur12g00360.1">
    <property type="protein sequence ID" value="tetur12g00360.1"/>
    <property type="gene ID" value="tetur12g00360"/>
</dbReference>
<dbReference type="HOGENOM" id="CLU_000537_0_0_1"/>
<dbReference type="Pfam" id="PF00201">
    <property type="entry name" value="UDPGT"/>
    <property type="match status" value="1"/>
</dbReference>
<dbReference type="OMA" id="WHRIDYF"/>
<evidence type="ECO:0000313" key="3">
    <source>
        <dbReference type="EnsemblMetazoa" id="tetur12g00360.1"/>
    </source>
</evidence>
<dbReference type="EMBL" id="KJ584744">
    <property type="protein sequence ID" value="AHX56872.1"/>
    <property type="molecule type" value="mRNA"/>
</dbReference>
<dbReference type="GO" id="GO:0008194">
    <property type="term" value="F:UDP-glycosyltransferase activity"/>
    <property type="evidence" value="ECO:0007669"/>
    <property type="project" value="InterPro"/>
</dbReference>
<keyword evidence="4" id="KW-1185">Reference proteome</keyword>
<dbReference type="SUPFAM" id="SSF53756">
    <property type="entry name" value="UDP-Glycosyltransferase/glycogen phosphorylase"/>
    <property type="match status" value="1"/>
</dbReference>
<reference evidence="2" key="3">
    <citation type="submission" date="2014-03" db="EMBL/GenBank/DDBJ databases">
        <authorList>
            <person name="Ahn S.-J."/>
            <person name="Dermauw W."/>
            <person name="Wybouw N."/>
            <person name="Heckel D.G."/>
            <person name="Van Leeuwen T."/>
        </authorList>
    </citation>
    <scope>NUCLEOTIDE SEQUENCE</scope>
</reference>
<dbReference type="InterPro" id="IPR002213">
    <property type="entry name" value="UDP_glucos_trans"/>
</dbReference>
<keyword evidence="1 2" id="KW-0808">Transferase</keyword>
<reference evidence="2" key="2">
    <citation type="journal article" date="2014" name="Insect Biochem. Mol. Biol.">
        <title>Bacterial origin of a diverse family of UDP-glycosyltransferase genes in the Tetranychus urticae genome.</title>
        <authorList>
            <person name="Ahn S.J."/>
            <person name="Dermauw W."/>
            <person name="Wybouw N."/>
            <person name="Heckel D.G."/>
            <person name="Van Leeuwen T."/>
        </authorList>
    </citation>
    <scope>NUCLEOTIDE SEQUENCE</scope>
</reference>
<dbReference type="PANTHER" id="PTHR48050">
    <property type="entry name" value="STEROL 3-BETA-GLUCOSYLTRANSFERASE"/>
    <property type="match status" value="1"/>
</dbReference>
<dbReference type="AlphaFoldDB" id="T1KI77"/>
<dbReference type="KEGG" id="tut:107364575"/>
<gene>
    <name evidence="3" type="primary">107364575</name>
    <name evidence="2" type="synonym">UGT201G2</name>
</gene>
<dbReference type="InterPro" id="IPR050426">
    <property type="entry name" value="Glycosyltransferase_28"/>
</dbReference>
<dbReference type="Proteomes" id="UP000015104">
    <property type="component" value="Unassembled WGS sequence"/>
</dbReference>
<dbReference type="GeneID" id="107364575"/>
<protein>
    <submittedName>
        <fullName evidence="2">UDP-glycosyltransferase 201G2</fullName>
    </submittedName>
</protein>
<dbReference type="eggNOG" id="KOG1192">
    <property type="taxonomic scope" value="Eukaryota"/>
</dbReference>
<evidence type="ECO:0000313" key="2">
    <source>
        <dbReference type="EMBL" id="AHX56872.1"/>
    </source>
</evidence>
<evidence type="ECO:0000256" key="1">
    <source>
        <dbReference type="ARBA" id="ARBA00022679"/>
    </source>
</evidence>
<dbReference type="CDD" id="cd03784">
    <property type="entry name" value="GT1_Gtf-like"/>
    <property type="match status" value="1"/>
</dbReference>
<dbReference type="RefSeq" id="NP_001310068.1">
    <property type="nucleotide sequence ID" value="NM_001323139.1"/>
</dbReference>
<reference evidence="3" key="4">
    <citation type="submission" date="2015-06" db="UniProtKB">
        <authorList>
            <consortium name="EnsemblMetazoa"/>
        </authorList>
    </citation>
    <scope>IDENTIFICATION</scope>
</reference>
<reference evidence="4" key="1">
    <citation type="submission" date="2011-08" db="EMBL/GenBank/DDBJ databases">
        <authorList>
            <person name="Rombauts S."/>
        </authorList>
    </citation>
    <scope>NUCLEOTIDE SEQUENCE</scope>
    <source>
        <strain evidence="4">London</strain>
    </source>
</reference>
<dbReference type="Gene3D" id="3.40.50.2000">
    <property type="entry name" value="Glycogen Phosphorylase B"/>
    <property type="match status" value="2"/>
</dbReference>
<name>T1KI77_TETUR</name>